<evidence type="ECO:0000313" key="4">
    <source>
        <dbReference type="Proteomes" id="UP000078555"/>
    </source>
</evidence>
<protein>
    <submittedName>
        <fullName evidence="1">Uncharacterized protein</fullName>
    </submittedName>
</protein>
<dbReference type="AlphaFoldDB" id="A0A1A8YWZ6"/>
<sequence length="93" mass="10642">MQLNFLPTVRSERTVVRKCLRSNTNIFSEKKKKKTKDINIIAFYEGTTFYCGCAVGQVRTHYVEHTNISHTSAVTTCEEELALGIHNRVPCTY</sequence>
<evidence type="ECO:0000313" key="2">
    <source>
        <dbReference type="EMBL" id="SBT36375.1"/>
    </source>
</evidence>
<evidence type="ECO:0000313" key="1">
    <source>
        <dbReference type="EMBL" id="SBT35984.1"/>
    </source>
</evidence>
<name>A0A1A8YWZ6_PLAOA</name>
<accession>A0A1A8YWZ6</accession>
<gene>
    <name evidence="1" type="ORF">POVWA1_030210</name>
    <name evidence="2" type="ORF">POVWA2_029820</name>
</gene>
<proteinExistence type="predicted"/>
<dbReference type="EMBL" id="FLRD01000087">
    <property type="protein sequence ID" value="SBT35984.1"/>
    <property type="molecule type" value="Genomic_DNA"/>
</dbReference>
<dbReference type="Proteomes" id="UP000078555">
    <property type="component" value="Unassembled WGS sequence"/>
</dbReference>
<organism evidence="1 4">
    <name type="scientific">Plasmodium ovale wallikeri</name>
    <dbReference type="NCBI Taxonomy" id="864142"/>
    <lineage>
        <taxon>Eukaryota</taxon>
        <taxon>Sar</taxon>
        <taxon>Alveolata</taxon>
        <taxon>Apicomplexa</taxon>
        <taxon>Aconoidasida</taxon>
        <taxon>Haemosporida</taxon>
        <taxon>Plasmodiidae</taxon>
        <taxon>Plasmodium</taxon>
        <taxon>Plasmodium (Plasmodium)</taxon>
    </lineage>
</organism>
<reference evidence="3 4" key="1">
    <citation type="submission" date="2016-05" db="EMBL/GenBank/DDBJ databases">
        <authorList>
            <person name="Naeem Raeece"/>
        </authorList>
    </citation>
    <scope>NUCLEOTIDE SEQUENCE [LARGE SCALE GENOMIC DNA]</scope>
</reference>
<keyword evidence="4" id="KW-1185">Reference proteome</keyword>
<evidence type="ECO:0000313" key="3">
    <source>
        <dbReference type="Proteomes" id="UP000078550"/>
    </source>
</evidence>
<reference evidence="1" key="2">
    <citation type="submission" date="2016-05" db="EMBL/GenBank/DDBJ databases">
        <authorList>
            <person name="Lavstsen T."/>
            <person name="Jespersen J.S."/>
        </authorList>
    </citation>
    <scope>NUCLEOTIDE SEQUENCE [LARGE SCALE GENOMIC DNA]</scope>
</reference>
<dbReference type="EMBL" id="FLRE01000117">
    <property type="protein sequence ID" value="SBT36375.1"/>
    <property type="molecule type" value="Genomic_DNA"/>
</dbReference>
<dbReference type="Proteomes" id="UP000078550">
    <property type="component" value="Unassembled WGS sequence"/>
</dbReference>